<evidence type="ECO:0000313" key="3">
    <source>
        <dbReference type="Proteomes" id="UP000028704"/>
    </source>
</evidence>
<dbReference type="Proteomes" id="UP000028704">
    <property type="component" value="Unassembled WGS sequence"/>
</dbReference>
<evidence type="ECO:0000256" key="1">
    <source>
        <dbReference type="SAM" id="SignalP"/>
    </source>
</evidence>
<sequence>MKKSHYSLLIPATLMAAGFALSANSSVAFAEESRPIDSHLMAQPNGTVDKANQP</sequence>
<evidence type="ECO:0000313" key="2">
    <source>
        <dbReference type="EMBL" id="KED04912.1"/>
    </source>
</evidence>
<comment type="caution">
    <text evidence="2">The sequence shown here is derived from an EMBL/GenBank/DDBJ whole genome shotgun (WGS) entry which is preliminary data.</text>
</comment>
<proteinExistence type="predicted"/>
<feature type="chain" id="PRO_5037024052" evidence="1">
    <location>
        <begin position="31"/>
        <end position="54"/>
    </location>
</feature>
<organism evidence="2 3">
    <name type="scientific">Streptococcus equi subsp. ruminatorum CECT 5772</name>
    <dbReference type="NCBI Taxonomy" id="1051981"/>
    <lineage>
        <taxon>Bacteria</taxon>
        <taxon>Bacillati</taxon>
        <taxon>Bacillota</taxon>
        <taxon>Bacilli</taxon>
        <taxon>Lactobacillales</taxon>
        <taxon>Streptococcaceae</taxon>
        <taxon>Streptococcus</taxon>
    </lineage>
</organism>
<gene>
    <name evidence="2" type="ORF">CECT5772_02894</name>
</gene>
<keyword evidence="1" id="KW-0732">Signal</keyword>
<dbReference type="AlphaFoldDB" id="A0A922NV98"/>
<dbReference type="RefSeq" id="WP_231874305.1">
    <property type="nucleotide sequence ID" value="NZ_AWEX01000020.1"/>
</dbReference>
<dbReference type="EMBL" id="AWEX01000020">
    <property type="protein sequence ID" value="KED04912.1"/>
    <property type="molecule type" value="Genomic_DNA"/>
</dbReference>
<feature type="signal peptide" evidence="1">
    <location>
        <begin position="1"/>
        <end position="30"/>
    </location>
</feature>
<name>A0A922NV98_9STRE</name>
<accession>A0A922NV98</accession>
<protein>
    <submittedName>
        <fullName evidence="2">Uncharacterized protein</fullName>
    </submittedName>
</protein>
<reference evidence="2 3" key="1">
    <citation type="journal article" date="2014" name="Int. J. Syst. Evol. Microbiol.">
        <title>Phylogenomics and the dynamic genome evolution of the genus Streptococcus.</title>
        <authorList>
            <consortium name="The Broad Institute Genome Sequencing Platform"/>
            <person name="Richards V.P."/>
            <person name="Palmer S.R."/>
            <person name="Pavinski Bitar P.D."/>
            <person name="Qin X."/>
            <person name="Weinstock G.M."/>
            <person name="Highlander S.K."/>
            <person name="Town C.D."/>
            <person name="Burne R.A."/>
            <person name="Stanhope M.J."/>
        </authorList>
    </citation>
    <scope>NUCLEOTIDE SEQUENCE [LARGE SCALE GENOMIC DNA]</scope>
    <source>
        <strain evidence="2 3">CECT 5772</strain>
    </source>
</reference>